<sequence>MLGMPVFFGILRVLWKVNFQISVLGAWTVNTSTSYS</sequence>
<gene>
    <name evidence="1" type="ORF">SEVIR_2G360650v2</name>
</gene>
<dbReference type="Proteomes" id="UP000298652">
    <property type="component" value="Chromosome 2"/>
</dbReference>
<evidence type="ECO:0000313" key="1">
    <source>
        <dbReference type="EMBL" id="TKW35258.1"/>
    </source>
</evidence>
<dbReference type="EMBL" id="CM016553">
    <property type="protein sequence ID" value="TKW35258.1"/>
    <property type="molecule type" value="Genomic_DNA"/>
</dbReference>
<name>A0A4U6VYZ6_SETVI</name>
<accession>A0A4U6VYZ6</accession>
<reference evidence="1" key="1">
    <citation type="submission" date="2019-03" db="EMBL/GenBank/DDBJ databases">
        <title>WGS assembly of Setaria viridis.</title>
        <authorList>
            <person name="Huang P."/>
            <person name="Jenkins J."/>
            <person name="Grimwood J."/>
            <person name="Barry K."/>
            <person name="Healey A."/>
            <person name="Mamidi S."/>
            <person name="Sreedasyam A."/>
            <person name="Shu S."/>
            <person name="Feldman M."/>
            <person name="Wu J."/>
            <person name="Yu Y."/>
            <person name="Chen C."/>
            <person name="Johnson J."/>
            <person name="Rokhsar D."/>
            <person name="Baxter I."/>
            <person name="Schmutz J."/>
            <person name="Brutnell T."/>
            <person name="Kellogg E."/>
        </authorList>
    </citation>
    <scope>NUCLEOTIDE SEQUENCE [LARGE SCALE GENOMIC DNA]</scope>
</reference>
<organism evidence="1 2">
    <name type="scientific">Setaria viridis</name>
    <name type="common">Green bristlegrass</name>
    <name type="synonym">Setaria italica subsp. viridis</name>
    <dbReference type="NCBI Taxonomy" id="4556"/>
    <lineage>
        <taxon>Eukaryota</taxon>
        <taxon>Viridiplantae</taxon>
        <taxon>Streptophyta</taxon>
        <taxon>Embryophyta</taxon>
        <taxon>Tracheophyta</taxon>
        <taxon>Spermatophyta</taxon>
        <taxon>Magnoliopsida</taxon>
        <taxon>Liliopsida</taxon>
        <taxon>Poales</taxon>
        <taxon>Poaceae</taxon>
        <taxon>PACMAD clade</taxon>
        <taxon>Panicoideae</taxon>
        <taxon>Panicodae</taxon>
        <taxon>Paniceae</taxon>
        <taxon>Cenchrinae</taxon>
        <taxon>Setaria</taxon>
    </lineage>
</organism>
<dbReference type="Gramene" id="TKW35258">
    <property type="protein sequence ID" value="TKW35258"/>
    <property type="gene ID" value="SEVIR_2G360650v2"/>
</dbReference>
<proteinExistence type="predicted"/>
<dbReference type="AlphaFoldDB" id="A0A4U6VYZ6"/>
<keyword evidence="2" id="KW-1185">Reference proteome</keyword>
<protein>
    <submittedName>
        <fullName evidence="1">Uncharacterized protein</fullName>
    </submittedName>
</protein>
<evidence type="ECO:0000313" key="2">
    <source>
        <dbReference type="Proteomes" id="UP000298652"/>
    </source>
</evidence>